<feature type="region of interest" description="Disordered" evidence="1">
    <location>
        <begin position="86"/>
        <end position="110"/>
    </location>
</feature>
<reference evidence="2" key="1">
    <citation type="submission" date="2021-01" db="EMBL/GenBank/DDBJ databases">
        <title>A chromosome-scale assembly of European eel, Anguilla anguilla.</title>
        <authorList>
            <person name="Henkel C."/>
            <person name="Jong-Raadsen S.A."/>
            <person name="Dufour S."/>
            <person name="Weltzien F.-A."/>
            <person name="Palstra A.P."/>
            <person name="Pelster B."/>
            <person name="Spaink H.P."/>
            <person name="Van Den Thillart G.E."/>
            <person name="Jansen H."/>
            <person name="Zahm M."/>
            <person name="Klopp C."/>
            <person name="Cedric C."/>
            <person name="Louis A."/>
            <person name="Berthelot C."/>
            <person name="Parey E."/>
            <person name="Roest Crollius H."/>
            <person name="Montfort J."/>
            <person name="Robinson-Rechavi M."/>
            <person name="Bucao C."/>
            <person name="Bouchez O."/>
            <person name="Gislard M."/>
            <person name="Lluch J."/>
            <person name="Milhes M."/>
            <person name="Lampietro C."/>
            <person name="Lopez Roques C."/>
            <person name="Donnadieu C."/>
            <person name="Braasch I."/>
            <person name="Desvignes T."/>
            <person name="Postlethwait J."/>
            <person name="Bobe J."/>
            <person name="Guiguen Y."/>
            <person name="Dirks R."/>
        </authorList>
    </citation>
    <scope>NUCLEOTIDE SEQUENCE</scope>
    <source>
        <strain evidence="2">Tag_6206</strain>
        <tissue evidence="2">Liver</tissue>
    </source>
</reference>
<dbReference type="EMBL" id="JAFIRN010000001">
    <property type="protein sequence ID" value="KAG5856387.1"/>
    <property type="molecule type" value="Genomic_DNA"/>
</dbReference>
<dbReference type="AlphaFoldDB" id="A0A9D3MZ63"/>
<feature type="non-terminal residue" evidence="2">
    <location>
        <position position="1"/>
    </location>
</feature>
<keyword evidence="3" id="KW-1185">Reference proteome</keyword>
<sequence>METSCMVLGTVGLIFAVIDARTVDQLKRCLNGVADSLSLILLSFIHLRVSLRRPCVHLLRCLQKYFYARKRSMCGQLDWNTDLKSEGRSFHQRGGRTDSRREREVQTRRG</sequence>
<protein>
    <submittedName>
        <fullName evidence="2">Uncharacterized protein</fullName>
    </submittedName>
</protein>
<evidence type="ECO:0000313" key="2">
    <source>
        <dbReference type="EMBL" id="KAG5856387.1"/>
    </source>
</evidence>
<organism evidence="2 3">
    <name type="scientific">Anguilla anguilla</name>
    <name type="common">European freshwater eel</name>
    <name type="synonym">Muraena anguilla</name>
    <dbReference type="NCBI Taxonomy" id="7936"/>
    <lineage>
        <taxon>Eukaryota</taxon>
        <taxon>Metazoa</taxon>
        <taxon>Chordata</taxon>
        <taxon>Craniata</taxon>
        <taxon>Vertebrata</taxon>
        <taxon>Euteleostomi</taxon>
        <taxon>Actinopterygii</taxon>
        <taxon>Neopterygii</taxon>
        <taxon>Teleostei</taxon>
        <taxon>Anguilliformes</taxon>
        <taxon>Anguillidae</taxon>
        <taxon>Anguilla</taxon>
    </lineage>
</organism>
<evidence type="ECO:0000256" key="1">
    <source>
        <dbReference type="SAM" id="MobiDB-lite"/>
    </source>
</evidence>
<accession>A0A9D3MZ63</accession>
<comment type="caution">
    <text evidence="2">The sequence shown here is derived from an EMBL/GenBank/DDBJ whole genome shotgun (WGS) entry which is preliminary data.</text>
</comment>
<dbReference type="Proteomes" id="UP001044222">
    <property type="component" value="Unassembled WGS sequence"/>
</dbReference>
<gene>
    <name evidence="2" type="ORF">ANANG_G00007440</name>
</gene>
<evidence type="ECO:0000313" key="3">
    <source>
        <dbReference type="Proteomes" id="UP001044222"/>
    </source>
</evidence>
<name>A0A9D3MZ63_ANGAN</name>
<proteinExistence type="predicted"/>